<sequence length="177" mass="18917">MWTVCTLMEAQRWALMMMSVSKCAARPGRGSGEFPTLSLSLAAEKEKGDNAPKGAALGRVGSGQGTGQDRTGDGTRAVAALASGETKAGLAISSNGCRIAFGNMLMKLTSPLVGGTKSAGTRFLYGEKRLRSELSWTDRWWQNLQTMESMAPPWPGRGQNQTVAQRQQHPDIAASEQ</sequence>
<feature type="compositionally biased region" description="Polar residues" evidence="1">
    <location>
        <begin position="158"/>
        <end position="167"/>
    </location>
</feature>
<dbReference type="AlphaFoldDB" id="A0A176WHK5"/>
<keyword evidence="3" id="KW-1185">Reference proteome</keyword>
<evidence type="ECO:0000313" key="3">
    <source>
        <dbReference type="Proteomes" id="UP000077202"/>
    </source>
</evidence>
<dbReference type="EMBL" id="LVLJ01000781">
    <property type="protein sequence ID" value="OAE32607.1"/>
    <property type="molecule type" value="Genomic_DNA"/>
</dbReference>
<proteinExistence type="predicted"/>
<protein>
    <submittedName>
        <fullName evidence="2">Uncharacterized protein</fullName>
    </submittedName>
</protein>
<evidence type="ECO:0000313" key="2">
    <source>
        <dbReference type="EMBL" id="OAE32607.1"/>
    </source>
</evidence>
<organism evidence="2 3">
    <name type="scientific">Marchantia polymorpha subsp. ruderalis</name>
    <dbReference type="NCBI Taxonomy" id="1480154"/>
    <lineage>
        <taxon>Eukaryota</taxon>
        <taxon>Viridiplantae</taxon>
        <taxon>Streptophyta</taxon>
        <taxon>Embryophyta</taxon>
        <taxon>Marchantiophyta</taxon>
        <taxon>Marchantiopsida</taxon>
        <taxon>Marchantiidae</taxon>
        <taxon>Marchantiales</taxon>
        <taxon>Marchantiaceae</taxon>
        <taxon>Marchantia</taxon>
    </lineage>
</organism>
<name>A0A176WHK5_MARPO</name>
<reference evidence="2" key="1">
    <citation type="submission" date="2016-03" db="EMBL/GenBank/DDBJ databases">
        <title>Mechanisms controlling the formation of the plant cell surface in tip-growing cells are functionally conserved among land plants.</title>
        <authorList>
            <person name="Honkanen S."/>
            <person name="Jones V.A."/>
            <person name="Morieri G."/>
            <person name="Champion C."/>
            <person name="Hetherington A.J."/>
            <person name="Kelly S."/>
            <person name="Saint-Marcoux D."/>
            <person name="Proust H."/>
            <person name="Prescott H."/>
            <person name="Dolan L."/>
        </authorList>
    </citation>
    <scope>NUCLEOTIDE SEQUENCE [LARGE SCALE GENOMIC DNA]</scope>
    <source>
        <tissue evidence="2">Whole gametophyte</tissue>
    </source>
</reference>
<gene>
    <name evidence="2" type="ORF">AXG93_3228s1240</name>
</gene>
<feature type="region of interest" description="Disordered" evidence="1">
    <location>
        <begin position="45"/>
        <end position="73"/>
    </location>
</feature>
<accession>A0A176WHK5</accession>
<comment type="caution">
    <text evidence="2">The sequence shown here is derived from an EMBL/GenBank/DDBJ whole genome shotgun (WGS) entry which is preliminary data.</text>
</comment>
<evidence type="ECO:0000256" key="1">
    <source>
        <dbReference type="SAM" id="MobiDB-lite"/>
    </source>
</evidence>
<feature type="region of interest" description="Disordered" evidence="1">
    <location>
        <begin position="150"/>
        <end position="177"/>
    </location>
</feature>
<dbReference type="Proteomes" id="UP000077202">
    <property type="component" value="Unassembled WGS sequence"/>
</dbReference>